<gene>
    <name evidence="2" type="ORF">J4573_50510</name>
</gene>
<dbReference type="RefSeq" id="WP_208263615.1">
    <property type="nucleotide sequence ID" value="NZ_JAGEOJ010000036.1"/>
</dbReference>
<dbReference type="Proteomes" id="UP000669179">
    <property type="component" value="Unassembled WGS sequence"/>
</dbReference>
<name>A0A939PUR6_9ACTN</name>
<dbReference type="EMBL" id="JAGEOJ010000036">
    <property type="protein sequence ID" value="MBO2455389.1"/>
    <property type="molecule type" value="Genomic_DNA"/>
</dbReference>
<comment type="caution">
    <text evidence="2">The sequence shown here is derived from an EMBL/GenBank/DDBJ whole genome shotgun (WGS) entry which is preliminary data.</text>
</comment>
<evidence type="ECO:0000256" key="1">
    <source>
        <dbReference type="SAM" id="SignalP"/>
    </source>
</evidence>
<protein>
    <recommendedName>
        <fullName evidence="4">Ricin B lectin domain-containing protein</fullName>
    </recommendedName>
</protein>
<feature type="chain" id="PRO_5037005643" description="Ricin B lectin domain-containing protein" evidence="1">
    <location>
        <begin position="32"/>
        <end position="228"/>
    </location>
</feature>
<evidence type="ECO:0000313" key="2">
    <source>
        <dbReference type="EMBL" id="MBO2455389.1"/>
    </source>
</evidence>
<dbReference type="AlphaFoldDB" id="A0A939PUR6"/>
<proteinExistence type="predicted"/>
<evidence type="ECO:0000313" key="3">
    <source>
        <dbReference type="Proteomes" id="UP000669179"/>
    </source>
</evidence>
<keyword evidence="1" id="KW-0732">Signal</keyword>
<evidence type="ECO:0008006" key="4">
    <source>
        <dbReference type="Google" id="ProtNLM"/>
    </source>
</evidence>
<accession>A0A939PUR6</accession>
<reference evidence="2" key="1">
    <citation type="submission" date="2021-03" db="EMBL/GenBank/DDBJ databases">
        <authorList>
            <person name="Kanchanasin P."/>
            <person name="Saeng-In P."/>
            <person name="Phongsopitanun W."/>
            <person name="Yuki M."/>
            <person name="Kudo T."/>
            <person name="Ohkuma M."/>
            <person name="Tanasupawat S."/>
        </authorList>
    </citation>
    <scope>NUCLEOTIDE SEQUENCE</scope>
    <source>
        <strain evidence="2">GKU 128</strain>
    </source>
</reference>
<keyword evidence="3" id="KW-1185">Reference proteome</keyword>
<sequence length="228" mass="23254">MVRTVGTITTWAGAALLAASALGLATTAASAATAAPAKATAASARATPASATAGTRGVVDQTVPALAQGAIPNAHHDKPVRVAFKLTAGDTTSPFKGYRVGDVLKITAPPGTTIADLMCGPKKDIAADRRSATCTMPASSFWTADRFVILNVDDNAAGGTVTGKLSYSDPAGRRLTAADLTVFIAGTVKAGTYCKAADLGKTAFTDKNKAIICNRDEDGGKQRWRFPA</sequence>
<organism evidence="2 3">
    <name type="scientific">Actinomadura barringtoniae</name>
    <dbReference type="NCBI Taxonomy" id="1427535"/>
    <lineage>
        <taxon>Bacteria</taxon>
        <taxon>Bacillati</taxon>
        <taxon>Actinomycetota</taxon>
        <taxon>Actinomycetes</taxon>
        <taxon>Streptosporangiales</taxon>
        <taxon>Thermomonosporaceae</taxon>
        <taxon>Actinomadura</taxon>
    </lineage>
</organism>
<feature type="signal peptide" evidence="1">
    <location>
        <begin position="1"/>
        <end position="31"/>
    </location>
</feature>